<feature type="transmembrane region" description="Helical" evidence="1">
    <location>
        <begin position="81"/>
        <end position="102"/>
    </location>
</feature>
<dbReference type="Gene3D" id="3.60.10.10">
    <property type="entry name" value="Endonuclease/exonuclease/phosphatase"/>
    <property type="match status" value="1"/>
</dbReference>
<feature type="transmembrane region" description="Helical" evidence="1">
    <location>
        <begin position="53"/>
        <end position="74"/>
    </location>
</feature>
<dbReference type="InterPro" id="IPR036691">
    <property type="entry name" value="Endo/exonu/phosph_ase_sf"/>
</dbReference>
<accession>A0A1H4NES0</accession>
<evidence type="ECO:0000313" key="3">
    <source>
        <dbReference type="EMBL" id="SEB93112.1"/>
    </source>
</evidence>
<gene>
    <name evidence="3" type="ORF">SAMN04489807_2438</name>
</gene>
<feature type="domain" description="Endonuclease/exonuclease/phosphatase" evidence="2">
    <location>
        <begin position="118"/>
        <end position="311"/>
    </location>
</feature>
<dbReference type="SUPFAM" id="SSF56219">
    <property type="entry name" value="DNase I-like"/>
    <property type="match status" value="1"/>
</dbReference>
<keyword evidence="1" id="KW-1133">Transmembrane helix</keyword>
<dbReference type="EMBL" id="FNSQ01000005">
    <property type="protein sequence ID" value="SEB93112.1"/>
    <property type="molecule type" value="Genomic_DNA"/>
</dbReference>
<evidence type="ECO:0000259" key="2">
    <source>
        <dbReference type="Pfam" id="PF03372"/>
    </source>
</evidence>
<keyword evidence="1" id="KW-0812">Transmembrane</keyword>
<dbReference type="AlphaFoldDB" id="A0A1H4NES0"/>
<evidence type="ECO:0000313" key="4">
    <source>
        <dbReference type="Proteomes" id="UP000183750"/>
    </source>
</evidence>
<reference evidence="4" key="1">
    <citation type="submission" date="2016-10" db="EMBL/GenBank/DDBJ databases">
        <authorList>
            <person name="Varghese N."/>
            <person name="Submissions S."/>
        </authorList>
    </citation>
    <scope>NUCLEOTIDE SEQUENCE [LARGE SCALE GENOMIC DNA]</scope>
    <source>
        <strain evidence="4">DSM 16089</strain>
    </source>
</reference>
<feature type="transmembrane region" description="Helical" evidence="1">
    <location>
        <begin position="29"/>
        <end position="47"/>
    </location>
</feature>
<dbReference type="Proteomes" id="UP000183750">
    <property type="component" value="Unassembled WGS sequence"/>
</dbReference>
<organism evidence="3 4">
    <name type="scientific">Microbacterium hydrocarbonoxydans</name>
    <dbReference type="NCBI Taxonomy" id="273678"/>
    <lineage>
        <taxon>Bacteria</taxon>
        <taxon>Bacillati</taxon>
        <taxon>Actinomycetota</taxon>
        <taxon>Actinomycetes</taxon>
        <taxon>Micrococcales</taxon>
        <taxon>Microbacteriaceae</taxon>
        <taxon>Microbacterium</taxon>
    </lineage>
</organism>
<name>A0A1H4NES0_9MICO</name>
<proteinExistence type="predicted"/>
<dbReference type="RefSeq" id="WP_060926536.1">
    <property type="nucleotide sequence ID" value="NZ_FNSQ01000005.1"/>
</dbReference>
<protein>
    <submittedName>
        <fullName evidence="3">Vancomycin resistance protein VanJ</fullName>
    </submittedName>
</protein>
<dbReference type="InterPro" id="IPR005135">
    <property type="entry name" value="Endo/exonuclease/phosphatase"/>
</dbReference>
<sequence length="325" mass="33393">MRGPTEELTIAVTTNHPTRRRSSARAGRAVAAVGVILILAIACAWIPGVVGTAAAAILPWLGLVLLVLVALAVFVARRVLVVLLVPALLWVLAIAPSAPGFASSAAEGSSSITVVSQNVRAHSGGAADSAAELAASGADIVALTELDGDSLTAASETLAAEYPHSYAVGTVALWSRFPLTDAQPLTLGLDWKRALRVVVDTPDAEVAVYVMHAASVRPGQQHDRDLMLSGIADAVATDAAESVVVVGDFNAASADPALGPIRAQLDWVRPTDGTLGLTWPAALPLARIDQVFVRGADVLGSTTTRVGESDHLATVTTLAVRPAKP</sequence>
<dbReference type="GO" id="GO:0003824">
    <property type="term" value="F:catalytic activity"/>
    <property type="evidence" value="ECO:0007669"/>
    <property type="project" value="InterPro"/>
</dbReference>
<keyword evidence="1" id="KW-0472">Membrane</keyword>
<evidence type="ECO:0000256" key="1">
    <source>
        <dbReference type="SAM" id="Phobius"/>
    </source>
</evidence>
<keyword evidence="4" id="KW-1185">Reference proteome</keyword>
<dbReference type="Pfam" id="PF03372">
    <property type="entry name" value="Exo_endo_phos"/>
    <property type="match status" value="1"/>
</dbReference>